<keyword evidence="1" id="KW-1133">Transmembrane helix</keyword>
<proteinExistence type="predicted"/>
<protein>
    <submittedName>
        <fullName evidence="2">Uncharacterized protein</fullName>
    </submittedName>
</protein>
<evidence type="ECO:0000313" key="2">
    <source>
        <dbReference type="EMBL" id="QOR60468.1"/>
    </source>
</evidence>
<keyword evidence="1" id="KW-0472">Membrane</keyword>
<sequence>MATDISTMNLSDTGEGMVNLNNNQSTNFIPNAQQPPPSIQQEMPSFSPEKNIDFKQSNMDSTPISDIMGQPEAPLEPPMMAQDPRMTQSQMQSPMMIAQQPVGQKTEEKATKNDNPFNLTDDQFQALVVAVCTAIAISKPVQEKLANFVPQYLNDHGNRSMVGLAATGAVAAVAFYVVRKYA</sequence>
<organism evidence="2">
    <name type="scientific">Bathycoccus sp. RCC716 virus 2</name>
    <dbReference type="NCBI Taxonomy" id="2530039"/>
    <lineage>
        <taxon>Viruses</taxon>
        <taxon>Varidnaviria</taxon>
        <taxon>Bamfordvirae</taxon>
        <taxon>Nucleocytoviricota</taxon>
        <taxon>Megaviricetes</taxon>
        <taxon>Algavirales</taxon>
        <taxon>Phycodnaviridae</taxon>
        <taxon>Prasinovirus</taxon>
    </lineage>
</organism>
<keyword evidence="1" id="KW-0812">Transmembrane</keyword>
<name>A0A7S6SXL4_9PHYC</name>
<evidence type="ECO:0000256" key="1">
    <source>
        <dbReference type="SAM" id="Phobius"/>
    </source>
</evidence>
<accession>A0A7S6SXL4</accession>
<dbReference type="Pfam" id="PF19105">
    <property type="entry name" value="DUF5792"/>
    <property type="match status" value="1"/>
</dbReference>
<feature type="transmembrane region" description="Helical" evidence="1">
    <location>
        <begin position="160"/>
        <end position="178"/>
    </location>
</feature>
<reference evidence="2" key="1">
    <citation type="submission" date="2019-02" db="EMBL/GenBank/DDBJ databases">
        <authorList>
            <person name="Bachy C."/>
            <person name="Yung C.-M."/>
            <person name="Roux S."/>
            <person name="Sullivan M.B."/>
            <person name="Worden A.Z."/>
        </authorList>
    </citation>
    <scope>NUCLEOTIDE SEQUENCE</scope>
    <source>
        <strain evidence="2">BII-V2</strain>
    </source>
</reference>
<dbReference type="EMBL" id="MK522038">
    <property type="protein sequence ID" value="QOR60468.1"/>
    <property type="molecule type" value="Genomic_DNA"/>
</dbReference>
<dbReference type="InterPro" id="IPR043810">
    <property type="entry name" value="DUF5792"/>
</dbReference>